<dbReference type="EMBL" id="AP021659">
    <property type="protein sequence ID" value="BBN69991.1"/>
    <property type="molecule type" value="Genomic_DNA"/>
</dbReference>
<accession>A0A5H2Y3K8</accession>
<name>A0A5H2Y3K8_PRUDU</name>
<proteinExistence type="predicted"/>
<sequence length="18" mass="2323">MRRIKMLQHLMFLQEYKG</sequence>
<reference evidence="1" key="1">
    <citation type="journal article" date="2019" name="Science">
        <title>Mutation of a bHLH transcription factor allowed almond domestication.</title>
        <authorList>
            <person name="Sanchez-Perez R."/>
            <person name="Pavan S."/>
            <person name="Mazzeo R."/>
            <person name="Moldovan C."/>
            <person name="Aiese Cigliano R."/>
            <person name="Del Cueto J."/>
            <person name="Ricciardi F."/>
            <person name="Lotti C."/>
            <person name="Ricciardi L."/>
            <person name="Dicenta F."/>
            <person name="Lopez-Marques R.L."/>
            <person name="Lindberg Moller B."/>
        </authorList>
    </citation>
    <scope>NUCLEOTIDE SEQUENCE</scope>
</reference>
<gene>
    <name evidence="1" type="ORF">Prudu_1322S000100</name>
</gene>
<protein>
    <submittedName>
        <fullName evidence="1">Uncharacterized protein</fullName>
    </submittedName>
</protein>
<organism evidence="1">
    <name type="scientific">Prunus dulcis</name>
    <name type="common">Almond</name>
    <name type="synonym">Amygdalus dulcis</name>
    <dbReference type="NCBI Taxonomy" id="3755"/>
    <lineage>
        <taxon>Eukaryota</taxon>
        <taxon>Viridiplantae</taxon>
        <taxon>Streptophyta</taxon>
        <taxon>Embryophyta</taxon>
        <taxon>Tracheophyta</taxon>
        <taxon>Spermatophyta</taxon>
        <taxon>Magnoliopsida</taxon>
        <taxon>eudicotyledons</taxon>
        <taxon>Gunneridae</taxon>
        <taxon>Pentapetalae</taxon>
        <taxon>rosids</taxon>
        <taxon>fabids</taxon>
        <taxon>Rosales</taxon>
        <taxon>Rosaceae</taxon>
        <taxon>Amygdaloideae</taxon>
        <taxon>Amygdaleae</taxon>
        <taxon>Prunus</taxon>
    </lineage>
</organism>
<dbReference type="AlphaFoldDB" id="A0A5H2Y3K8"/>
<evidence type="ECO:0000313" key="1">
    <source>
        <dbReference type="EMBL" id="BBN69991.1"/>
    </source>
</evidence>